<evidence type="ECO:0000259" key="3">
    <source>
        <dbReference type="Pfam" id="PF16344"/>
    </source>
</evidence>
<sequence>MSRAPYKSKDLSPEDEAIARFREDLKQRFPLPPPVPAKNKRPTGKALGLLLLAIVAGVAWIDPAYRSEDFASQVGQRQALQLADGTQVLLDSNTQMTITWHLRSRQVELKTGQALFEVAPMVYRPFLVDAGLAVVRVVGTRFNVRRQEQDVQVTVAEGKVAVRASATGSVAALEPGQQLRLHKGQEVLVRRVDVGDVTAWQQSRLVFESTPLEEVIDTLQRYHRQPIRLMDARLARLPVSGVFDSGHVDRLLALLPGILPLSVSTAADGSVLIDSQGKKNNLQPR</sequence>
<dbReference type="InterPro" id="IPR006860">
    <property type="entry name" value="FecR"/>
</dbReference>
<dbReference type="AlphaFoldDB" id="A0A379IGK9"/>
<feature type="domain" description="Protein FecR C-terminal" evidence="3">
    <location>
        <begin position="204"/>
        <end position="261"/>
    </location>
</feature>
<organism evidence="4 5">
    <name type="scientific">Pseudomonas fluorescens</name>
    <dbReference type="NCBI Taxonomy" id="294"/>
    <lineage>
        <taxon>Bacteria</taxon>
        <taxon>Pseudomonadati</taxon>
        <taxon>Pseudomonadota</taxon>
        <taxon>Gammaproteobacteria</taxon>
        <taxon>Pseudomonadales</taxon>
        <taxon>Pseudomonadaceae</taxon>
        <taxon>Pseudomonas</taxon>
    </lineage>
</organism>
<dbReference type="EMBL" id="UGUS01000002">
    <property type="protein sequence ID" value="SUD31871.1"/>
    <property type="molecule type" value="Genomic_DNA"/>
</dbReference>
<dbReference type="PANTHER" id="PTHR30273">
    <property type="entry name" value="PERIPLASMIC SIGNAL SENSOR AND SIGMA FACTOR ACTIVATOR FECR-RELATED"/>
    <property type="match status" value="1"/>
</dbReference>
<keyword evidence="1" id="KW-0472">Membrane</keyword>
<dbReference type="Pfam" id="PF16344">
    <property type="entry name" value="FecR_C"/>
    <property type="match status" value="1"/>
</dbReference>
<name>A0A379IGK9_PSEFL</name>
<proteinExistence type="predicted"/>
<reference evidence="4 5" key="1">
    <citation type="submission" date="2018-06" db="EMBL/GenBank/DDBJ databases">
        <authorList>
            <consortium name="Pathogen Informatics"/>
            <person name="Doyle S."/>
        </authorList>
    </citation>
    <scope>NUCLEOTIDE SEQUENCE [LARGE SCALE GENOMIC DNA]</scope>
    <source>
        <strain evidence="4 5">NCTC10392</strain>
    </source>
</reference>
<dbReference type="RefSeq" id="WP_038442037.1">
    <property type="nucleotide sequence ID" value="NZ_CP008896.1"/>
</dbReference>
<dbReference type="Gene3D" id="3.55.50.30">
    <property type="match status" value="1"/>
</dbReference>
<accession>A0A379IGK9</accession>
<feature type="domain" description="FecR protein" evidence="2">
    <location>
        <begin position="71"/>
        <end position="160"/>
    </location>
</feature>
<gene>
    <name evidence="4" type="ORF">NCTC10392_03811</name>
</gene>
<dbReference type="GO" id="GO:0016989">
    <property type="term" value="F:sigma factor antagonist activity"/>
    <property type="evidence" value="ECO:0007669"/>
    <property type="project" value="TreeGrafter"/>
</dbReference>
<evidence type="ECO:0000313" key="4">
    <source>
        <dbReference type="EMBL" id="SUD31871.1"/>
    </source>
</evidence>
<evidence type="ECO:0000259" key="2">
    <source>
        <dbReference type="Pfam" id="PF04773"/>
    </source>
</evidence>
<dbReference type="PIRSF" id="PIRSF018266">
    <property type="entry name" value="FecR"/>
    <property type="match status" value="1"/>
</dbReference>
<evidence type="ECO:0000256" key="1">
    <source>
        <dbReference type="SAM" id="Phobius"/>
    </source>
</evidence>
<dbReference type="Pfam" id="PF04773">
    <property type="entry name" value="FecR"/>
    <property type="match status" value="1"/>
</dbReference>
<protein>
    <submittedName>
        <fullName evidence="4">Putative transmembrane sensor</fullName>
    </submittedName>
</protein>
<dbReference type="InterPro" id="IPR012373">
    <property type="entry name" value="Ferrdict_sens_TM"/>
</dbReference>
<dbReference type="Gene3D" id="2.60.120.1440">
    <property type="match status" value="1"/>
</dbReference>
<dbReference type="OrthoDB" id="9771237at2"/>
<evidence type="ECO:0000313" key="5">
    <source>
        <dbReference type="Proteomes" id="UP000255125"/>
    </source>
</evidence>
<dbReference type="PANTHER" id="PTHR30273:SF2">
    <property type="entry name" value="PROTEIN FECR"/>
    <property type="match status" value="1"/>
</dbReference>
<dbReference type="InterPro" id="IPR032508">
    <property type="entry name" value="FecR_C"/>
</dbReference>
<keyword evidence="1 4" id="KW-0812">Transmembrane</keyword>
<dbReference type="Proteomes" id="UP000255125">
    <property type="component" value="Unassembled WGS sequence"/>
</dbReference>
<keyword evidence="1" id="KW-1133">Transmembrane helix</keyword>
<feature type="transmembrane region" description="Helical" evidence="1">
    <location>
        <begin position="46"/>
        <end position="65"/>
    </location>
</feature>